<dbReference type="InterPro" id="IPR054816">
    <property type="entry name" value="Lipoprotein_mollicutes-type_CS"/>
</dbReference>
<reference evidence="4" key="2">
    <citation type="submission" date="2016-02" db="EMBL/GenBank/DDBJ databases">
        <title>Draft genome sequence of five rapidly growing Mycobacterium species.</title>
        <authorList>
            <person name="Katahira K."/>
            <person name="Gotou Y."/>
            <person name="Iida K."/>
            <person name="Ogura Y."/>
            <person name="Hayashi T."/>
        </authorList>
    </citation>
    <scope>NUCLEOTIDE SEQUENCE [LARGE SCALE GENOMIC DNA]</scope>
    <source>
        <strain evidence="4">JCM15298</strain>
    </source>
</reference>
<comment type="caution">
    <text evidence="3">The sequence shown here is derived from an EMBL/GenBank/DDBJ whole genome shotgun (WGS) entry which is preliminary data.</text>
</comment>
<keyword evidence="2" id="KW-0472">Membrane</keyword>
<evidence type="ECO:0000313" key="4">
    <source>
        <dbReference type="Proteomes" id="UP000069443"/>
    </source>
</evidence>
<sequence>MTQPPPPPNGSWNPGPGGWPQGYPGGQPGPQWNPQQGWPQTPPPPQKRGFVKWIIGGVALVGVIAVTAVVAVSCTKSSGGTDKPTAAPTTSGAPTSDFASANDTGPVSVITEDPSCAPWVPINNTWADVSNQGWAQRDPSIPATSWDPATRGQYQAIGRALRDAANQTERLVKLTPHRVMRELYEQFIAYARPYADRIPVYVPKDNELALTAVSAATAISDVCQAISSGSAAARGPLLTGGEPPSKIGPVGDASNPLKFLVEENPVCDDWNKATDQFRNDSADWAKIDANIPAGQWTPEQRDMYESMVPLLRSSADTLEQLGRDSGNPTLEDFATLAAQYRRAFAEAIPTYSASDGHLYDVSLHSTGIVLGACDVLRE</sequence>
<evidence type="ECO:0000256" key="2">
    <source>
        <dbReference type="SAM" id="Phobius"/>
    </source>
</evidence>
<gene>
    <name evidence="3" type="ORF">RMCC_5332</name>
</gene>
<feature type="region of interest" description="Disordered" evidence="1">
    <location>
        <begin position="75"/>
        <end position="109"/>
    </location>
</feature>
<dbReference type="NCBIfam" id="NF045726">
    <property type="entry name" value="XXplasma_LP"/>
    <property type="match status" value="1"/>
</dbReference>
<dbReference type="EMBL" id="BCSY01000083">
    <property type="protein sequence ID" value="GAS98367.1"/>
    <property type="molecule type" value="Genomic_DNA"/>
</dbReference>
<dbReference type="Proteomes" id="UP000069443">
    <property type="component" value="Unassembled WGS sequence"/>
</dbReference>
<feature type="transmembrane region" description="Helical" evidence="2">
    <location>
        <begin position="50"/>
        <end position="72"/>
    </location>
</feature>
<feature type="compositionally biased region" description="Low complexity" evidence="1">
    <location>
        <begin position="84"/>
        <end position="96"/>
    </location>
</feature>
<feature type="compositionally biased region" description="Low complexity" evidence="1">
    <location>
        <begin position="29"/>
        <end position="39"/>
    </location>
</feature>
<accession>A0A100WHG6</accession>
<organism evidence="3 4">
    <name type="scientific">Mycolicibacterium canariasense</name>
    <name type="common">Mycobacterium canariasense</name>
    <dbReference type="NCBI Taxonomy" id="228230"/>
    <lineage>
        <taxon>Bacteria</taxon>
        <taxon>Bacillati</taxon>
        <taxon>Actinomycetota</taxon>
        <taxon>Actinomycetes</taxon>
        <taxon>Mycobacteriales</taxon>
        <taxon>Mycobacteriaceae</taxon>
        <taxon>Mycolicibacterium</taxon>
    </lineage>
</organism>
<keyword evidence="2" id="KW-0812">Transmembrane</keyword>
<proteinExistence type="predicted"/>
<feature type="region of interest" description="Disordered" evidence="1">
    <location>
        <begin position="1"/>
        <end position="47"/>
    </location>
</feature>
<feature type="compositionally biased region" description="Gly residues" evidence="1">
    <location>
        <begin position="15"/>
        <end position="28"/>
    </location>
</feature>
<dbReference type="AlphaFoldDB" id="A0A100WHG6"/>
<protein>
    <submittedName>
        <fullName evidence="3">Uncharacterized protein</fullName>
    </submittedName>
</protein>
<evidence type="ECO:0000313" key="3">
    <source>
        <dbReference type="EMBL" id="GAS98367.1"/>
    </source>
</evidence>
<reference evidence="4" key="1">
    <citation type="journal article" date="2016" name="Genome Announc.">
        <title>Draft Genome Sequences of Five Rapidly Growing Mycobacterium Species, M. thermoresistibile, M. fortuitum subsp. acetamidolyticum, M. canariasense, M. brisbanense, and M. novocastrense.</title>
        <authorList>
            <person name="Katahira K."/>
            <person name="Ogura Y."/>
            <person name="Gotoh Y."/>
            <person name="Hayashi T."/>
        </authorList>
    </citation>
    <scope>NUCLEOTIDE SEQUENCE [LARGE SCALE GENOMIC DNA]</scope>
    <source>
        <strain evidence="4">JCM15298</strain>
    </source>
</reference>
<dbReference type="STRING" id="228230.RMCC_5332"/>
<evidence type="ECO:0000256" key="1">
    <source>
        <dbReference type="SAM" id="MobiDB-lite"/>
    </source>
</evidence>
<keyword evidence="2" id="KW-1133">Transmembrane helix</keyword>
<keyword evidence="4" id="KW-1185">Reference proteome</keyword>
<name>A0A100WHG6_MYCCR</name>